<feature type="compositionally biased region" description="Basic and acidic residues" evidence="1">
    <location>
        <begin position="28"/>
        <end position="38"/>
    </location>
</feature>
<accession>A0A452Z8S3</accession>
<reference evidence="2" key="3">
    <citation type="journal article" date="2017" name="Nature">
        <title>Genome sequence of the progenitor of the wheat D genome Aegilops tauschii.</title>
        <authorList>
            <person name="Luo M.C."/>
            <person name="Gu Y.Q."/>
            <person name="Puiu D."/>
            <person name="Wang H."/>
            <person name="Twardziok S.O."/>
            <person name="Deal K.R."/>
            <person name="Huo N."/>
            <person name="Zhu T."/>
            <person name="Wang L."/>
            <person name="Wang Y."/>
            <person name="McGuire P.E."/>
            <person name="Liu S."/>
            <person name="Long H."/>
            <person name="Ramasamy R.K."/>
            <person name="Rodriguez J.C."/>
            <person name="Van S.L."/>
            <person name="Yuan L."/>
            <person name="Wang Z."/>
            <person name="Xia Z."/>
            <person name="Xiao L."/>
            <person name="Anderson O.D."/>
            <person name="Ouyang S."/>
            <person name="Liang Y."/>
            <person name="Zimin A.V."/>
            <person name="Pertea G."/>
            <person name="Qi P."/>
            <person name="Bennetzen J.L."/>
            <person name="Dai X."/>
            <person name="Dawson M.W."/>
            <person name="Muller H.G."/>
            <person name="Kugler K."/>
            <person name="Rivarola-Duarte L."/>
            <person name="Spannagl M."/>
            <person name="Mayer K.F.X."/>
            <person name="Lu F.H."/>
            <person name="Bevan M.W."/>
            <person name="Leroy P."/>
            <person name="Li P."/>
            <person name="You F.M."/>
            <person name="Sun Q."/>
            <person name="Liu Z."/>
            <person name="Lyons E."/>
            <person name="Wicker T."/>
            <person name="Salzberg S.L."/>
            <person name="Devos K.M."/>
            <person name="Dvorak J."/>
        </authorList>
    </citation>
    <scope>NUCLEOTIDE SEQUENCE [LARGE SCALE GENOMIC DNA]</scope>
    <source>
        <strain evidence="2">cv. AL8/78</strain>
    </source>
</reference>
<evidence type="ECO:0000256" key="1">
    <source>
        <dbReference type="SAM" id="MobiDB-lite"/>
    </source>
</evidence>
<feature type="compositionally biased region" description="Basic residues" evidence="1">
    <location>
        <begin position="49"/>
        <end position="58"/>
    </location>
</feature>
<reference evidence="3" key="2">
    <citation type="journal article" date="2017" name="Nat. Plants">
        <title>The Aegilops tauschii genome reveals multiple impacts of transposons.</title>
        <authorList>
            <person name="Zhao G."/>
            <person name="Zou C."/>
            <person name="Li K."/>
            <person name="Wang K."/>
            <person name="Li T."/>
            <person name="Gao L."/>
            <person name="Zhang X."/>
            <person name="Wang H."/>
            <person name="Yang Z."/>
            <person name="Liu X."/>
            <person name="Jiang W."/>
            <person name="Mao L."/>
            <person name="Kong X."/>
            <person name="Jiao Y."/>
            <person name="Jia J."/>
        </authorList>
    </citation>
    <scope>NUCLEOTIDE SEQUENCE [LARGE SCALE GENOMIC DNA]</scope>
    <source>
        <strain evidence="3">cv. AL8/78</strain>
    </source>
</reference>
<evidence type="ECO:0000313" key="3">
    <source>
        <dbReference type="Proteomes" id="UP000015105"/>
    </source>
</evidence>
<dbReference type="AlphaFoldDB" id="A0A452Z8S3"/>
<protein>
    <submittedName>
        <fullName evidence="2">Uncharacterized protein</fullName>
    </submittedName>
</protein>
<keyword evidence="3" id="KW-1185">Reference proteome</keyword>
<name>A0A452Z8S3_AEGTS</name>
<proteinExistence type="predicted"/>
<reference evidence="2" key="4">
    <citation type="submission" date="2019-03" db="UniProtKB">
        <authorList>
            <consortium name="EnsemblPlants"/>
        </authorList>
    </citation>
    <scope>IDENTIFICATION</scope>
</reference>
<reference evidence="3" key="1">
    <citation type="journal article" date="2014" name="Science">
        <title>Ancient hybridizations among the ancestral genomes of bread wheat.</title>
        <authorList>
            <consortium name="International Wheat Genome Sequencing Consortium,"/>
            <person name="Marcussen T."/>
            <person name="Sandve S.R."/>
            <person name="Heier L."/>
            <person name="Spannagl M."/>
            <person name="Pfeifer M."/>
            <person name="Jakobsen K.S."/>
            <person name="Wulff B.B."/>
            <person name="Steuernagel B."/>
            <person name="Mayer K.F."/>
            <person name="Olsen O.A."/>
        </authorList>
    </citation>
    <scope>NUCLEOTIDE SEQUENCE [LARGE SCALE GENOMIC DNA]</scope>
    <source>
        <strain evidence="3">cv. AL8/78</strain>
    </source>
</reference>
<evidence type="ECO:0000313" key="2">
    <source>
        <dbReference type="EnsemblPlants" id="AET1Gv20675600.6"/>
    </source>
</evidence>
<feature type="compositionally biased region" description="Polar residues" evidence="1">
    <location>
        <begin position="14"/>
        <end position="26"/>
    </location>
</feature>
<dbReference type="Gramene" id="AET1Gv20675600.6">
    <property type="protein sequence ID" value="AET1Gv20675600.6"/>
    <property type="gene ID" value="AET1Gv20675600"/>
</dbReference>
<reference evidence="2" key="5">
    <citation type="journal article" date="2021" name="G3 (Bethesda)">
        <title>Aegilops tauschii genome assembly Aet v5.0 features greater sequence contiguity and improved annotation.</title>
        <authorList>
            <person name="Wang L."/>
            <person name="Zhu T."/>
            <person name="Rodriguez J.C."/>
            <person name="Deal K.R."/>
            <person name="Dubcovsky J."/>
            <person name="McGuire P.E."/>
            <person name="Lux T."/>
            <person name="Spannagl M."/>
            <person name="Mayer K.F.X."/>
            <person name="Baldrich P."/>
            <person name="Meyers B.C."/>
            <person name="Huo N."/>
            <person name="Gu Y.Q."/>
            <person name="Zhou H."/>
            <person name="Devos K.M."/>
            <person name="Bennetzen J.L."/>
            <person name="Unver T."/>
            <person name="Budak H."/>
            <person name="Gulick P.J."/>
            <person name="Galiba G."/>
            <person name="Kalapos B."/>
            <person name="Nelson D.R."/>
            <person name="Li P."/>
            <person name="You F.M."/>
            <person name="Luo M.C."/>
            <person name="Dvorak J."/>
        </authorList>
    </citation>
    <scope>NUCLEOTIDE SEQUENCE [LARGE SCALE GENOMIC DNA]</scope>
    <source>
        <strain evidence="2">cv. AL8/78</strain>
    </source>
</reference>
<feature type="region of interest" description="Disordered" evidence="1">
    <location>
        <begin position="14"/>
        <end position="82"/>
    </location>
</feature>
<organism evidence="2 3">
    <name type="scientific">Aegilops tauschii subsp. strangulata</name>
    <name type="common">Goatgrass</name>
    <dbReference type="NCBI Taxonomy" id="200361"/>
    <lineage>
        <taxon>Eukaryota</taxon>
        <taxon>Viridiplantae</taxon>
        <taxon>Streptophyta</taxon>
        <taxon>Embryophyta</taxon>
        <taxon>Tracheophyta</taxon>
        <taxon>Spermatophyta</taxon>
        <taxon>Magnoliopsida</taxon>
        <taxon>Liliopsida</taxon>
        <taxon>Poales</taxon>
        <taxon>Poaceae</taxon>
        <taxon>BOP clade</taxon>
        <taxon>Pooideae</taxon>
        <taxon>Triticodae</taxon>
        <taxon>Triticeae</taxon>
        <taxon>Triticinae</taxon>
        <taxon>Aegilops</taxon>
    </lineage>
</organism>
<dbReference type="Proteomes" id="UP000015105">
    <property type="component" value="Chromosome 1D"/>
</dbReference>
<sequence length="124" mass="13519">VVRLCSLQTRTCCSSSAPSLTAQARQQPPHDHHGRQEPQRQAGPADGGRRRRRRRAQPRPRQGDPQEGKEHAGSRFHQVLGRGCGTGLDGFDGFGGARASRWTGAWPGCRSCSTRWPAAPRSSP</sequence>
<dbReference type="EnsemblPlants" id="AET1Gv20675600.6">
    <property type="protein sequence ID" value="AET1Gv20675600.6"/>
    <property type="gene ID" value="AET1Gv20675600"/>
</dbReference>
<feature type="compositionally biased region" description="Basic and acidic residues" evidence="1">
    <location>
        <begin position="61"/>
        <end position="73"/>
    </location>
</feature>